<name>A0A1K1SAV8_9PSEU</name>
<gene>
    <name evidence="3" type="ORF">SAMN04489730_5162</name>
</gene>
<proteinExistence type="predicted"/>
<sequence length="166" mass="17304">MTVALTSPETAENLDRAGGRGMRLLLDSAATSGTLSVLLCEAPAAEAGPPLHVHPGSDETFVVLEGTLLLHAAGRTHPVPAGGSMFVPRGTPHTFATASGRPVRFVTIHTPGGFERMHRDVRAAESEAGRPLAPPEMIAIARRHDWEPAGPPLLPTGELAPAPAPR</sequence>
<evidence type="ECO:0000259" key="2">
    <source>
        <dbReference type="Pfam" id="PF07883"/>
    </source>
</evidence>
<accession>A0A1K1SAV8</accession>
<evidence type="ECO:0000313" key="3">
    <source>
        <dbReference type="EMBL" id="SFW81362.1"/>
    </source>
</evidence>
<protein>
    <submittedName>
        <fullName evidence="3">Cupin domain-containing protein</fullName>
    </submittedName>
</protein>
<dbReference type="InterPro" id="IPR014710">
    <property type="entry name" value="RmlC-like_jellyroll"/>
</dbReference>
<dbReference type="STRING" id="546364.SAMN04489730_5162"/>
<dbReference type="Pfam" id="PF07883">
    <property type="entry name" value="Cupin_2"/>
    <property type="match status" value="1"/>
</dbReference>
<dbReference type="PANTHER" id="PTHR36440:SF1">
    <property type="entry name" value="PUTATIVE (AFU_ORTHOLOGUE AFUA_8G07350)-RELATED"/>
    <property type="match status" value="1"/>
</dbReference>
<dbReference type="Proteomes" id="UP000182740">
    <property type="component" value="Unassembled WGS sequence"/>
</dbReference>
<dbReference type="EMBL" id="FPJG01000006">
    <property type="protein sequence ID" value="SFW81362.1"/>
    <property type="molecule type" value="Genomic_DNA"/>
</dbReference>
<dbReference type="SUPFAM" id="SSF51182">
    <property type="entry name" value="RmlC-like cupins"/>
    <property type="match status" value="1"/>
</dbReference>
<organism evidence="3 4">
    <name type="scientific">Amycolatopsis australiensis</name>
    <dbReference type="NCBI Taxonomy" id="546364"/>
    <lineage>
        <taxon>Bacteria</taxon>
        <taxon>Bacillati</taxon>
        <taxon>Actinomycetota</taxon>
        <taxon>Actinomycetes</taxon>
        <taxon>Pseudonocardiales</taxon>
        <taxon>Pseudonocardiaceae</taxon>
        <taxon>Amycolatopsis</taxon>
    </lineage>
</organism>
<dbReference type="PANTHER" id="PTHR36440">
    <property type="entry name" value="PUTATIVE (AFU_ORTHOLOGUE AFUA_8G07350)-RELATED"/>
    <property type="match status" value="1"/>
</dbReference>
<feature type="region of interest" description="Disordered" evidence="1">
    <location>
        <begin position="146"/>
        <end position="166"/>
    </location>
</feature>
<dbReference type="InterPro" id="IPR011051">
    <property type="entry name" value="RmlC_Cupin_sf"/>
</dbReference>
<dbReference type="OrthoDB" id="9791637at2"/>
<evidence type="ECO:0000313" key="4">
    <source>
        <dbReference type="Proteomes" id="UP000182740"/>
    </source>
</evidence>
<reference evidence="4" key="1">
    <citation type="submission" date="2016-11" db="EMBL/GenBank/DDBJ databases">
        <authorList>
            <person name="Varghese N."/>
            <person name="Submissions S."/>
        </authorList>
    </citation>
    <scope>NUCLEOTIDE SEQUENCE [LARGE SCALE GENOMIC DNA]</scope>
    <source>
        <strain evidence="4">DSM 44671</strain>
    </source>
</reference>
<dbReference type="Gene3D" id="2.60.120.10">
    <property type="entry name" value="Jelly Rolls"/>
    <property type="match status" value="1"/>
</dbReference>
<dbReference type="RefSeq" id="WP_072478679.1">
    <property type="nucleotide sequence ID" value="NZ_FPJG01000006.1"/>
</dbReference>
<dbReference type="InterPro" id="IPR053146">
    <property type="entry name" value="QDO-like"/>
</dbReference>
<feature type="domain" description="Cupin type-2" evidence="2">
    <location>
        <begin position="43"/>
        <end position="108"/>
    </location>
</feature>
<dbReference type="InterPro" id="IPR013096">
    <property type="entry name" value="Cupin_2"/>
</dbReference>
<keyword evidence="4" id="KW-1185">Reference proteome</keyword>
<evidence type="ECO:0000256" key="1">
    <source>
        <dbReference type="SAM" id="MobiDB-lite"/>
    </source>
</evidence>
<dbReference type="AlphaFoldDB" id="A0A1K1SAV8"/>